<dbReference type="Proteomes" id="UP000231791">
    <property type="component" value="Chromosome"/>
</dbReference>
<proteinExistence type="predicted"/>
<organism evidence="1 2">
    <name type="scientific">Streptomyces lavendulae subsp. lavendulae</name>
    <dbReference type="NCBI Taxonomy" id="58340"/>
    <lineage>
        <taxon>Bacteria</taxon>
        <taxon>Bacillati</taxon>
        <taxon>Actinomycetota</taxon>
        <taxon>Actinomycetes</taxon>
        <taxon>Kitasatosporales</taxon>
        <taxon>Streptomycetaceae</taxon>
        <taxon>Streptomyces</taxon>
    </lineage>
</organism>
<gene>
    <name evidence="1" type="ORF">SLAV_34635</name>
</gene>
<protein>
    <submittedName>
        <fullName evidence="1">Uncharacterized protein</fullName>
    </submittedName>
</protein>
<name>A0A2K8PQH5_STRLA</name>
<keyword evidence="2" id="KW-1185">Reference proteome</keyword>
<dbReference type="AlphaFoldDB" id="A0A2K8PQH5"/>
<accession>A0A2K8PQH5</accession>
<reference evidence="1 2" key="1">
    <citation type="submission" date="2017-11" db="EMBL/GenBank/DDBJ databases">
        <title>Complete genome sequence of Streptomyces lavendulae subsp. lavendulae CCM 3239 (formerly 'Streptomyces aureofaciens CCM 3239'), the producer of the angucycline-type antibiotic auricin.</title>
        <authorList>
            <person name="Busche T."/>
            <person name="Novakova R."/>
            <person name="Al'Dilaimi A."/>
            <person name="Homerova D."/>
            <person name="Feckova L."/>
            <person name="Rezuchova B."/>
            <person name="Mingyar E."/>
            <person name="Csolleiova D."/>
            <person name="Bekeova C."/>
            <person name="Winkler A."/>
            <person name="Sevcikova B."/>
            <person name="Kalinowski J."/>
            <person name="Kormanec J."/>
            <person name="Ruckert C."/>
        </authorList>
    </citation>
    <scope>NUCLEOTIDE SEQUENCE [LARGE SCALE GENOMIC DNA]</scope>
    <source>
        <strain evidence="1 2">CCM 3239</strain>
    </source>
</reference>
<evidence type="ECO:0000313" key="2">
    <source>
        <dbReference type="Proteomes" id="UP000231791"/>
    </source>
</evidence>
<sequence length="40" mass="4208">MEDLLRILVSGALTGALIGVVGALGRRSRRRRGGRDTNGS</sequence>
<dbReference type="KEGG" id="slx:SLAV_34635"/>
<dbReference type="EMBL" id="CP024985">
    <property type="protein sequence ID" value="ATZ28698.1"/>
    <property type="molecule type" value="Genomic_DNA"/>
</dbReference>
<evidence type="ECO:0000313" key="1">
    <source>
        <dbReference type="EMBL" id="ATZ28698.1"/>
    </source>
</evidence>